<proteinExistence type="predicted"/>
<keyword evidence="3" id="KW-1185">Reference proteome</keyword>
<protein>
    <submittedName>
        <fullName evidence="2">Uncharacterized protein</fullName>
    </submittedName>
</protein>
<dbReference type="EMBL" id="AFNW01000313">
    <property type="protein sequence ID" value="EKJ70144.1"/>
    <property type="molecule type" value="Genomic_DNA"/>
</dbReference>
<comment type="caution">
    <text evidence="2">The sequence shown here is derived from an EMBL/GenBank/DDBJ whole genome shotgun (WGS) entry which is preliminary data.</text>
</comment>
<dbReference type="GeneID" id="20368287"/>
<evidence type="ECO:0000313" key="2">
    <source>
        <dbReference type="EMBL" id="EKJ70144.1"/>
    </source>
</evidence>
<dbReference type="HOGENOM" id="CLU_2960895_0_0_1"/>
<evidence type="ECO:0000256" key="1">
    <source>
        <dbReference type="SAM" id="MobiDB-lite"/>
    </source>
</evidence>
<gene>
    <name evidence="2" type="ORF">FPSE_09670</name>
</gene>
<dbReference type="AlphaFoldDB" id="K3V9N7"/>
<dbReference type="Proteomes" id="UP000007978">
    <property type="component" value="Chromosome 4"/>
</dbReference>
<sequence length="59" mass="6443">MSITRRAQQATSPWCDSTPVPRLSLPVSQINTVNSSHTPNHMAVDNKLSAPANIDRNIC</sequence>
<dbReference type="KEGG" id="fpu:FPSE_09670"/>
<evidence type="ECO:0000313" key="3">
    <source>
        <dbReference type="Proteomes" id="UP000007978"/>
    </source>
</evidence>
<feature type="region of interest" description="Disordered" evidence="1">
    <location>
        <begin position="34"/>
        <end position="59"/>
    </location>
</feature>
<reference evidence="2 3" key="1">
    <citation type="journal article" date="2012" name="PLoS Pathog.">
        <title>Comparative pathogenomics reveals horizontally acquired novel virulence genes in fungi infecting cereal hosts.</title>
        <authorList>
            <person name="Gardiner D.M."/>
            <person name="McDonald M.C."/>
            <person name="Covarelli L."/>
            <person name="Solomon P.S."/>
            <person name="Rusu A.G."/>
            <person name="Marshall M."/>
            <person name="Kazan K."/>
            <person name="Chakraborty S."/>
            <person name="McDonald B.A."/>
            <person name="Manners J.M."/>
        </authorList>
    </citation>
    <scope>NUCLEOTIDE SEQUENCE [LARGE SCALE GENOMIC DNA]</scope>
    <source>
        <strain evidence="2 3">CS3096</strain>
    </source>
</reference>
<dbReference type="RefSeq" id="XP_009261062.1">
    <property type="nucleotide sequence ID" value="XM_009262787.1"/>
</dbReference>
<organism evidence="2 3">
    <name type="scientific">Fusarium pseudograminearum (strain CS3096)</name>
    <name type="common">Wheat and barley crown-rot fungus</name>
    <dbReference type="NCBI Taxonomy" id="1028729"/>
    <lineage>
        <taxon>Eukaryota</taxon>
        <taxon>Fungi</taxon>
        <taxon>Dikarya</taxon>
        <taxon>Ascomycota</taxon>
        <taxon>Pezizomycotina</taxon>
        <taxon>Sordariomycetes</taxon>
        <taxon>Hypocreomycetidae</taxon>
        <taxon>Hypocreales</taxon>
        <taxon>Nectriaceae</taxon>
        <taxon>Fusarium</taxon>
    </lineage>
</organism>
<name>K3V9N7_FUSPC</name>
<accession>K3V9N7</accession>